<proteinExistence type="inferred from homology"/>
<keyword evidence="7" id="KW-0443">Lipid metabolism</keyword>
<evidence type="ECO:0000313" key="10">
    <source>
        <dbReference type="Proteomes" id="UP000585474"/>
    </source>
</evidence>
<evidence type="ECO:0000256" key="1">
    <source>
        <dbReference type="ARBA" id="ARBA00004613"/>
    </source>
</evidence>
<evidence type="ECO:0000313" key="9">
    <source>
        <dbReference type="EMBL" id="GFZ07148.1"/>
    </source>
</evidence>
<evidence type="ECO:0000256" key="8">
    <source>
        <dbReference type="SAM" id="SignalP"/>
    </source>
</evidence>
<evidence type="ECO:0000256" key="3">
    <source>
        <dbReference type="ARBA" id="ARBA00022525"/>
    </source>
</evidence>
<dbReference type="CDD" id="cd01837">
    <property type="entry name" value="SGNH_plant_lipase_like"/>
    <property type="match status" value="1"/>
</dbReference>
<evidence type="ECO:0000256" key="2">
    <source>
        <dbReference type="ARBA" id="ARBA00008668"/>
    </source>
</evidence>
<feature type="chain" id="PRO_5029709539" evidence="8">
    <location>
        <begin position="28"/>
        <end position="363"/>
    </location>
</feature>
<organism evidence="9 10">
    <name type="scientific">Actinidia rufa</name>
    <dbReference type="NCBI Taxonomy" id="165716"/>
    <lineage>
        <taxon>Eukaryota</taxon>
        <taxon>Viridiplantae</taxon>
        <taxon>Streptophyta</taxon>
        <taxon>Embryophyta</taxon>
        <taxon>Tracheophyta</taxon>
        <taxon>Spermatophyta</taxon>
        <taxon>Magnoliopsida</taxon>
        <taxon>eudicotyledons</taxon>
        <taxon>Gunneridae</taxon>
        <taxon>Pentapetalae</taxon>
        <taxon>asterids</taxon>
        <taxon>Ericales</taxon>
        <taxon>Actinidiaceae</taxon>
        <taxon>Actinidia</taxon>
    </lineage>
</organism>
<dbReference type="EMBL" id="BJWL01000019">
    <property type="protein sequence ID" value="GFZ07148.1"/>
    <property type="molecule type" value="Genomic_DNA"/>
</dbReference>
<keyword evidence="4 8" id="KW-0732">Signal</keyword>
<dbReference type="PANTHER" id="PTHR45650">
    <property type="entry name" value="GDSL-LIKE LIPASE/ACYLHYDROLASE-RELATED"/>
    <property type="match status" value="1"/>
</dbReference>
<comment type="subcellular location">
    <subcellularLocation>
        <location evidence="1">Secreted</location>
    </subcellularLocation>
</comment>
<comment type="similarity">
    <text evidence="2">Belongs to the 'GDSL' lipolytic enzyme family.</text>
</comment>
<dbReference type="AlphaFoldDB" id="A0A7J0G8W6"/>
<feature type="signal peptide" evidence="8">
    <location>
        <begin position="1"/>
        <end position="27"/>
    </location>
</feature>
<dbReference type="GO" id="GO:0016042">
    <property type="term" value="P:lipid catabolic process"/>
    <property type="evidence" value="ECO:0007669"/>
    <property type="project" value="UniProtKB-KW"/>
</dbReference>
<keyword evidence="5 9" id="KW-0378">Hydrolase</keyword>
<dbReference type="InterPro" id="IPR001087">
    <property type="entry name" value="GDSL"/>
</dbReference>
<reference evidence="9 10" key="1">
    <citation type="submission" date="2019-07" db="EMBL/GenBank/DDBJ databases">
        <title>De Novo Assembly of kiwifruit Actinidia rufa.</title>
        <authorList>
            <person name="Sugita-Konishi S."/>
            <person name="Sato K."/>
            <person name="Mori E."/>
            <person name="Abe Y."/>
            <person name="Kisaki G."/>
            <person name="Hamano K."/>
            <person name="Suezawa K."/>
            <person name="Otani M."/>
            <person name="Fukuda T."/>
            <person name="Manabe T."/>
            <person name="Gomi K."/>
            <person name="Tabuchi M."/>
            <person name="Akimitsu K."/>
            <person name="Kataoka I."/>
        </authorList>
    </citation>
    <scope>NUCLEOTIDE SEQUENCE [LARGE SCALE GENOMIC DNA]</scope>
    <source>
        <strain evidence="10">cv. Fuchu</strain>
    </source>
</reference>
<dbReference type="GO" id="GO:0005576">
    <property type="term" value="C:extracellular region"/>
    <property type="evidence" value="ECO:0007669"/>
    <property type="project" value="UniProtKB-SubCell"/>
</dbReference>
<evidence type="ECO:0000256" key="6">
    <source>
        <dbReference type="ARBA" id="ARBA00022963"/>
    </source>
</evidence>
<evidence type="ECO:0000256" key="4">
    <source>
        <dbReference type="ARBA" id="ARBA00022729"/>
    </source>
</evidence>
<evidence type="ECO:0000256" key="7">
    <source>
        <dbReference type="ARBA" id="ARBA00023098"/>
    </source>
</evidence>
<keyword evidence="10" id="KW-1185">Reference proteome</keyword>
<evidence type="ECO:0000256" key="5">
    <source>
        <dbReference type="ARBA" id="ARBA00022801"/>
    </source>
</evidence>
<sequence>MAFEVKTCVMVITMVTFMANLLLVVDANQQVPCYFIFGDSLVDNGNNNLLQSAAKSNYPPYGIDFPEGPTGRFTNGRTAVDVIAQLLGFESFIPPFATTRGKDVVLNGVNYASGGAGIRDETGQVLGDRFSMNRQLQNHHITISQIAFILGNEVAAANYLKKCIYTVTMGSNDYINNYLVPQFYSTSRQYNPEQYATVLTQQLSQQLRTLYGYGARKVALFGLGLAGCAPAEIARFPKTELPCLNWINSDVQLFNTRLKLLVAELNRDLIGSKFIFINVTGITSGNPYAAGFTVANETCCATSMLTKGRCNPNTVPCPDRSKYVFWDGFHPTDKTNVLVASRAYKAQTPFDAHPLDIGALARL</sequence>
<keyword evidence="3" id="KW-0964">Secreted</keyword>
<dbReference type="SUPFAM" id="SSF52266">
    <property type="entry name" value="SGNH hydrolase"/>
    <property type="match status" value="1"/>
</dbReference>
<comment type="caution">
    <text evidence="9">The sequence shown here is derived from an EMBL/GenBank/DDBJ whole genome shotgun (WGS) entry which is preliminary data.</text>
</comment>
<dbReference type="OrthoDB" id="1600564at2759"/>
<dbReference type="PANTHER" id="PTHR45650:SF9">
    <property type="entry name" value="SGNH HYDROLASE-TYPE ESTERASE DOMAIN-CONTAINING PROTEIN"/>
    <property type="match status" value="1"/>
</dbReference>
<dbReference type="Proteomes" id="UP000585474">
    <property type="component" value="Unassembled WGS sequence"/>
</dbReference>
<dbReference type="InterPro" id="IPR051238">
    <property type="entry name" value="GDSL_esterase/lipase"/>
</dbReference>
<name>A0A7J0G8W6_9ERIC</name>
<dbReference type="InterPro" id="IPR035669">
    <property type="entry name" value="SGNH_plant_lipase-like"/>
</dbReference>
<dbReference type="Pfam" id="PF00657">
    <property type="entry name" value="Lipase_GDSL"/>
    <property type="match status" value="1"/>
</dbReference>
<keyword evidence="6" id="KW-0442">Lipid degradation</keyword>
<dbReference type="InterPro" id="IPR036514">
    <property type="entry name" value="SGNH_hydro_sf"/>
</dbReference>
<dbReference type="Gene3D" id="3.40.50.1110">
    <property type="entry name" value="SGNH hydrolase"/>
    <property type="match status" value="1"/>
</dbReference>
<gene>
    <name evidence="9" type="ORF">Acr_19g0000850</name>
</gene>
<accession>A0A7J0G8W6</accession>
<protein>
    <submittedName>
        <fullName evidence="9">GDSL-like Lipase/Acylhydrolase superfamily protein</fullName>
    </submittedName>
</protein>
<dbReference type="GO" id="GO:0016788">
    <property type="term" value="F:hydrolase activity, acting on ester bonds"/>
    <property type="evidence" value="ECO:0007669"/>
    <property type="project" value="InterPro"/>
</dbReference>